<dbReference type="PANTHER" id="PTHR34819">
    <property type="entry name" value="LARGE CYSTEINE-RICH PERIPLASMIC PROTEIN OMCB"/>
    <property type="match status" value="1"/>
</dbReference>
<name>A0ABQ3CY21_9RHOB</name>
<evidence type="ECO:0000256" key="1">
    <source>
        <dbReference type="SAM" id="MobiDB-lite"/>
    </source>
</evidence>
<dbReference type="InterPro" id="IPR051172">
    <property type="entry name" value="Chlamydia_OmcB"/>
</dbReference>
<feature type="domain" description="DUF7507" evidence="2">
    <location>
        <begin position="370"/>
        <end position="468"/>
    </location>
</feature>
<feature type="compositionally biased region" description="Low complexity" evidence="1">
    <location>
        <begin position="1752"/>
        <end position="1762"/>
    </location>
</feature>
<feature type="region of interest" description="Disordered" evidence="1">
    <location>
        <begin position="1751"/>
        <end position="1772"/>
    </location>
</feature>
<feature type="region of interest" description="Disordered" evidence="1">
    <location>
        <begin position="2706"/>
        <end position="2740"/>
    </location>
</feature>
<feature type="domain" description="DUF7507" evidence="2">
    <location>
        <begin position="1197"/>
        <end position="1295"/>
    </location>
</feature>
<evidence type="ECO:0000313" key="4">
    <source>
        <dbReference type="Proteomes" id="UP000634455"/>
    </source>
</evidence>
<feature type="domain" description="DUF7507" evidence="2">
    <location>
        <begin position="845"/>
        <end position="945"/>
    </location>
</feature>
<reference evidence="4" key="1">
    <citation type="journal article" date="2019" name="Int. J. Syst. Evol. Microbiol.">
        <title>The Global Catalogue of Microorganisms (GCM) 10K type strain sequencing project: providing services to taxonomists for standard genome sequencing and annotation.</title>
        <authorList>
            <consortium name="The Broad Institute Genomics Platform"/>
            <consortium name="The Broad Institute Genome Sequencing Center for Infectious Disease"/>
            <person name="Wu L."/>
            <person name="Ma J."/>
        </authorList>
    </citation>
    <scope>NUCLEOTIDE SEQUENCE [LARGE SCALE GENOMIC DNA]</scope>
    <source>
        <strain evidence="4">KCTC 32465</strain>
    </source>
</reference>
<feature type="domain" description="DUF7507" evidence="2">
    <location>
        <begin position="2499"/>
        <end position="2598"/>
    </location>
</feature>
<feature type="domain" description="DUF7507" evidence="2">
    <location>
        <begin position="258"/>
        <end position="359"/>
    </location>
</feature>
<feature type="region of interest" description="Disordered" evidence="1">
    <location>
        <begin position="1989"/>
        <end position="2019"/>
    </location>
</feature>
<feature type="compositionally biased region" description="Polar residues" evidence="1">
    <location>
        <begin position="1288"/>
        <end position="1304"/>
    </location>
</feature>
<sequence length="3509" mass="361216">MLLALCFVVCCFVWISLAKRGHRQSSAVSTKFATIAVLFLVAIFATNQVRAQTPVTLDQPSLITDGVRLCDITGLYCLDITTNPASDETVRYTTAPRIGDINSVQNDELIILDYDTANSPTPFSFDAVSIADINSLTPGGGPTAVRDAYSWGAPGTWTLTGSPVGAVVSIDRSAPDDVGNFISTDPNGNNNIGNVGQFTLLPADAGDVLLNMRGSSNGHNATYAFAGPLSSVQLYVFNSGGGNMRWNYVPSMTVDTYAPQMTLVKSTASTPTVAGETLTYNFVVENIGDTVITSLLLSDSKCAAPPVQLTGDAILLLNDTHTFTCESIPVTQEEVDAGQVDNTASLIGTPTGGLLPPVEDTVSVPIVADPQAVLTKEVDIGLVSATGLLTYTITVENTGNVSLTSPSLTDVVTQSANTLSLTSGPTLVSGDDGDGEIDPNETWEYTATYNVTAANIDDGGDIVNTVDFDSDQLPTQSDDATTEIQATPSATITKDVDSASIDATGTLTYTIVVENTGDVTLTSPTLTDTVSQSAGTFALSSGPTLVTGDDGNGDIDPNETWEYTATYVVTQDNIDDGGDIVNAVDFDSDQLPTLSDDATTTIDQTPNAVVTKDVDSASIDAEGTLTYTITVENTGNVTLTTPVLSDTLTQSTTTYALATGPTLVSGDDGSGDIDVDETWEYTATYVVTQDNIDDGGDIVNAVDFDSDQLPTLSDDATTTIDQTPNAVVTKDVDSASIDAEGALTYTITVENTGNVTLTTPVLSDTLTQSATTYALASGPTLVSGDDGNGDIDVDETWEYTATYVVTQDNIDDGGNISNLASFDSDQLPTISDAATTTITQNADATIDKVVDIASISAPGTLTYTITIENTGNVALIDPAIGDDLVQDGNALTLTSGPTLTSGDDGDGEIGVAETWEYSVTYAVTQDDIDNGADIVNTATFNSRDTADISDDATTTISQSPDLTIDKVVDIAATADQEALTYTITVENTGNTSLTNPILADDLTQGGNGLTLSSGPVLSGGDTNNDGVIDVGETWEYTATFNLTLAEFDAASDVVNTATITTDQTPAASADATTTLTAEPSISLDKRFIEVTGGASSFTAVGDELNYEFEITNTGNVTLAGPFSVADTITSGAGGAISVVCPAGDVAPDASVICTGSYLATQDDLDAGLVDNSATASEPTVTTDADDTDTESVPAIQNPSLAFEKTAREIAPEDFVVGATVTYDYLVTNDGNQTIFDPIIVTDNRIDPADMNCEPFPATGIAPTQTYTCTADYIVTSDDAIIGSVTNIASASDGTTNSPSDSATVPSGAEPALTTEKSSPDTTFAQEGDVLNYEFTVTNSGNATFGREIEIVDDKIGTITCWTPTASDPDLRPESSDGTIPAEFVTCTAPYTVTQDDLDAGFVTNEAYSQTIFGDPTNPTDVVSPVVDLTIDADADPSLDLVKSAALPAGKATADLVVGDLITYTFSVENTGNQTITNVTVTDPLIAGFSCTIATLPVETTDTSCSDTYAITQDDIDDGVINNTADAAGSDPTGATIDDTDTIATDMPDANPSMELIKTASPSPFGAVGSTITYSFSVENTGNVTLTDVIVTDPLIPTFNCVIPTLAVGATDTVTCSTPYTVTQDDVDAGELTNTADVDATDPFNTPVNATDSITTDGPDQTPTWTVDKATTSVPTAEGDTLDYTFDVENTGNVSISAISLTDAKCATGPNLVSSSDIDGDGVLSPDEIWNYTCTSIPVTQAEVDAGQVDNSATATGTPAGGTLNDATGTNSTDVVADPSWTVDKSSLSTPMAAGDTLEYSFDVENTGNVSISAIALTDVKCAVAPALTNGTDTNSDGVLSPDEIWTFTCTSIPVTQAEADAGVVENNVSAAGTPAGGTLPDAMGSDATALLSNPSLEVQKTITSSTVAVGETVTFEITVENTGNVTLTGTGLADTLTRADGTVLALTSGPSFVSADDGSGPGAIQVGETATYAATYILTQDDIDAGGIANTATATGNPPQGSPVSDVSDDGDGPGTDDPTVLTIPALPSISLDKRFVDVTGGASSFSAVGDELNYEFEITNTGNVTLAGPFSVADTITSGAGGAISVFCPAGDVAPDASVICTGSYLATQDDLDAGLVDNSATASEPTVTTDADDTDTESVPAIQNPSLAFEKTAREIAPEDFVVGATVTYDYLVTNDGNVTITAPITISDNLIDPSGITCDAFPAEGVAPTETYACVGVYTVTSDDVELGSATNVAGASDGTTDSPSDSATVPSGAAPALTTEKISPDTTFATAGDILNYEFTVTNTGNAAFVNDIVIVDDKIGTITCWTPTGDDPDFRAESSDGTIPADTITCTAPYTVTQDDLDAGFVTNEAYSQTTYGDPDNPTDVVSPVVDLTIDADADPSLDLVKSAALPAGKATADLVVGDLITYTFSVENTGNQTITNVSVTDPLIAGFSCTIATLPVETTDTSCSDTYAITQDDIDAGVINNTADAAGSDPTGATIDDTDTIATDMPDANPSMELIKTANPSPFGAVGSTITYSFSVENTGNVTLTDVTVTDPLIPTFSCVIPTLAVGATDTVTCSTPYTVTQDDVDAGELTNTADVDATDPFDTPVNATDSITTDGPEQEPALEVTKTLSSTGASEGDVLTYSITVENTGNVTLNNVVMSDVMTRSDESTTALDAPGLQFVSGDGDTPDAIDVGETWTFSANYTLTQDDLNAGGISNKATATADDPNGTPVSDESDNGDDSDGDTTGDPTVFVIPAGPAINIEKTVTNVTGGAAGDIVTFGFTVNNVGNVDLDTITLVDTLTNSDGDALTLTTGPVLDSGDVGNAGVLDVTETWVYSATYELTQDDIDAGGISNTATASGTDPNGTTVSDVSDNGDDGDGNPNDDPTLLVIDAVPSMELDKVATSVGGAAGELVEFEFTLVNTGNVTLSNIVLIDNLTRADGTLLALDAAPTFVSATQGSANGTLNVGETATYTAQYTLQLADIDAGGIANSATAQGEAPNGVSVSDVSDDDDDTDGNTTDDATVVPLERAPALELSKAAALDDGGDGFYQVGDTITYTYVVVNTGNATVFDVSILENPANFSGTGTLPVAVYVSGGDDLDGEADLTDLEPEQSATFSAVYDLTQADIDSASVSNKADASGTDAAGENVSDSSDDPNQPGDDDPTLAAIPVQDPDAVVATKSATPGDVKIGDTVTYTLTFAGGANGGSVSDGQARDVLPTGIIYRPDTATLNGTATEPDQAGQSLTWSGLYLAPNQTIMIVYQGVVSPNAPLGEMTNRAWFADADGNVLSNVARATVKRTPEHVFDCSDVIGKVFDDRNGNGYQDGPSGGVTNQDYDPSGKYGNLPATNQGEPGLAGVRIVTVGGVLITTDEFGRYHVPCAALPDKHGSNFILKLDERSLPSGYRMTTENPRVMRLTPGKFAKMNFGASISNVIRIDLNGTAFEGGMTPKPKFKLAVRNLVKQMQSKPSVLRLTYVYNDGAGKALARKRLAAVEKMIRAEWRKQGRYKLNIERTIKRLK</sequence>
<dbReference type="PROSITE" id="PS00018">
    <property type="entry name" value="EF_HAND_1"/>
    <property type="match status" value="1"/>
</dbReference>
<evidence type="ECO:0000313" key="3">
    <source>
        <dbReference type="EMBL" id="GHA49376.1"/>
    </source>
</evidence>
<dbReference type="InterPro" id="IPR055354">
    <property type="entry name" value="DUF7507"/>
</dbReference>
<dbReference type="PANTHER" id="PTHR34819:SF3">
    <property type="entry name" value="CELL SURFACE PROTEIN"/>
    <property type="match status" value="1"/>
</dbReference>
<accession>A0ABQ3CY21</accession>
<dbReference type="Proteomes" id="UP000634455">
    <property type="component" value="Unassembled WGS sequence"/>
</dbReference>
<feature type="domain" description="DUF7507" evidence="2">
    <location>
        <begin position="488"/>
        <end position="583"/>
    </location>
</feature>
<dbReference type="Pfam" id="PF24346">
    <property type="entry name" value="DUF7507"/>
    <property type="match status" value="24"/>
</dbReference>
<feature type="domain" description="DUF7507" evidence="2">
    <location>
        <begin position="1550"/>
        <end position="1649"/>
    </location>
</feature>
<feature type="domain" description="DUF7507" evidence="2">
    <location>
        <begin position="1778"/>
        <end position="1878"/>
    </location>
</feature>
<feature type="domain" description="DUF7507" evidence="2">
    <location>
        <begin position="1436"/>
        <end position="1538"/>
    </location>
</feature>
<feature type="region of interest" description="Disordered" evidence="1">
    <location>
        <begin position="3121"/>
        <end position="3157"/>
    </location>
</feature>
<feature type="domain" description="DUF7507" evidence="2">
    <location>
        <begin position="2748"/>
        <end position="2860"/>
    </location>
</feature>
<feature type="domain" description="DUF7507" evidence="2">
    <location>
        <begin position="2885"/>
        <end position="2997"/>
    </location>
</feature>
<feature type="region of interest" description="Disordered" evidence="1">
    <location>
        <begin position="2843"/>
        <end position="2876"/>
    </location>
</feature>
<organism evidence="3 4">
    <name type="scientific">Paramylibacter ulvae</name>
    <dbReference type="NCBI Taxonomy" id="1651968"/>
    <lineage>
        <taxon>Bacteria</taxon>
        <taxon>Pseudomonadati</taxon>
        <taxon>Pseudomonadota</taxon>
        <taxon>Alphaproteobacteria</taxon>
        <taxon>Rhodobacterales</taxon>
        <taxon>Paracoccaceae</taxon>
        <taxon>Paramylibacter</taxon>
    </lineage>
</organism>
<feature type="compositionally biased region" description="Acidic residues" evidence="1">
    <location>
        <begin position="2723"/>
        <end position="2735"/>
    </location>
</feature>
<feature type="domain" description="DUF7507" evidence="2">
    <location>
        <begin position="2610"/>
        <end position="2723"/>
    </location>
</feature>
<feature type="domain" description="DUF7507" evidence="2">
    <location>
        <begin position="1309"/>
        <end position="1409"/>
    </location>
</feature>
<feature type="domain" description="DUF7507" evidence="2">
    <location>
        <begin position="724"/>
        <end position="824"/>
    </location>
</feature>
<keyword evidence="4" id="KW-1185">Reference proteome</keyword>
<feature type="domain" description="DUF7507" evidence="2">
    <location>
        <begin position="2258"/>
        <end position="2362"/>
    </location>
</feature>
<feature type="compositionally biased region" description="Low complexity" evidence="1">
    <location>
        <begin position="1989"/>
        <end position="2006"/>
    </location>
</feature>
<proteinExistence type="predicted"/>
<feature type="compositionally biased region" description="Polar residues" evidence="1">
    <location>
        <begin position="2234"/>
        <end position="2253"/>
    </location>
</feature>
<feature type="domain" description="DUF7507" evidence="2">
    <location>
        <begin position="959"/>
        <end position="1064"/>
    </location>
</feature>
<feature type="domain" description="DUF7507" evidence="2">
    <location>
        <begin position="606"/>
        <end position="701"/>
    </location>
</feature>
<protein>
    <recommendedName>
        <fullName evidence="2">DUF7507 domain-containing protein</fullName>
    </recommendedName>
</protein>
<comment type="caution">
    <text evidence="3">The sequence shown here is derived from an EMBL/GenBank/DDBJ whole genome shotgun (WGS) entry which is preliminary data.</text>
</comment>
<feature type="region of interest" description="Disordered" evidence="1">
    <location>
        <begin position="3308"/>
        <end position="3338"/>
    </location>
</feature>
<feature type="region of interest" description="Disordered" evidence="1">
    <location>
        <begin position="2983"/>
        <end position="3013"/>
    </location>
</feature>
<feature type="region of interest" description="Disordered" evidence="1">
    <location>
        <begin position="1635"/>
        <end position="1661"/>
    </location>
</feature>
<dbReference type="InterPro" id="IPR018247">
    <property type="entry name" value="EF_Hand_1_Ca_BS"/>
</dbReference>
<feature type="compositionally biased region" description="Polar residues" evidence="1">
    <location>
        <begin position="1642"/>
        <end position="1661"/>
    </location>
</feature>
<dbReference type="NCBIfam" id="TIGR01451">
    <property type="entry name" value="B_ant_repeat"/>
    <property type="match status" value="11"/>
</dbReference>
<evidence type="ECO:0000259" key="2">
    <source>
        <dbReference type="Pfam" id="PF24346"/>
    </source>
</evidence>
<feature type="domain" description="DUF7507" evidence="2">
    <location>
        <begin position="1662"/>
        <end position="1762"/>
    </location>
</feature>
<feature type="domain" description="DUF7507" evidence="2">
    <location>
        <begin position="1079"/>
        <end position="1180"/>
    </location>
</feature>
<dbReference type="EMBL" id="BMZF01000002">
    <property type="protein sequence ID" value="GHA49376.1"/>
    <property type="molecule type" value="Genomic_DNA"/>
</dbReference>
<gene>
    <name evidence="3" type="ORF">GCM10008927_13220</name>
</gene>
<feature type="region of interest" description="Disordered" evidence="1">
    <location>
        <begin position="2234"/>
        <end position="2260"/>
    </location>
</feature>
<feature type="domain" description="DUF7507" evidence="2">
    <location>
        <begin position="2385"/>
        <end position="2487"/>
    </location>
</feature>
<dbReference type="InterPro" id="IPR047589">
    <property type="entry name" value="DUF11_rpt"/>
</dbReference>
<feature type="domain" description="DUF7507" evidence="2">
    <location>
        <begin position="1893"/>
        <end position="2006"/>
    </location>
</feature>
<feature type="domain" description="DUF7507" evidence="2">
    <location>
        <begin position="2146"/>
        <end position="2243"/>
    </location>
</feature>
<feature type="compositionally biased region" description="Polar residues" evidence="1">
    <location>
        <begin position="2843"/>
        <end position="2855"/>
    </location>
</feature>
<feature type="domain" description="DUF7507" evidence="2">
    <location>
        <begin position="3021"/>
        <end position="3141"/>
    </location>
</feature>
<feature type="region of interest" description="Disordered" evidence="1">
    <location>
        <begin position="1288"/>
        <end position="1321"/>
    </location>
</feature>
<feature type="domain" description="DUF7507" evidence="2">
    <location>
        <begin position="2028"/>
        <end position="2129"/>
    </location>
</feature>